<feature type="compositionally biased region" description="Polar residues" evidence="1">
    <location>
        <begin position="325"/>
        <end position="343"/>
    </location>
</feature>
<evidence type="ECO:0000256" key="1">
    <source>
        <dbReference type="SAM" id="MobiDB-lite"/>
    </source>
</evidence>
<evidence type="ECO:0000313" key="2">
    <source>
        <dbReference type="EMBL" id="CAG9975681.1"/>
    </source>
</evidence>
<keyword evidence="3" id="KW-1185">Reference proteome</keyword>
<comment type="caution">
    <text evidence="2">The sequence shown here is derived from an EMBL/GenBank/DDBJ whole genome shotgun (WGS) entry which is preliminary data.</text>
</comment>
<proteinExistence type="predicted"/>
<feature type="region of interest" description="Disordered" evidence="1">
    <location>
        <begin position="325"/>
        <end position="352"/>
    </location>
</feature>
<accession>A0A9N9XVI8</accession>
<dbReference type="AlphaFoldDB" id="A0A9N9XVI8"/>
<name>A0A9N9XVI8_9HYPO</name>
<organism evidence="2 3">
    <name type="scientific">Clonostachys byssicola</name>
    <dbReference type="NCBI Taxonomy" id="160290"/>
    <lineage>
        <taxon>Eukaryota</taxon>
        <taxon>Fungi</taxon>
        <taxon>Dikarya</taxon>
        <taxon>Ascomycota</taxon>
        <taxon>Pezizomycotina</taxon>
        <taxon>Sordariomycetes</taxon>
        <taxon>Hypocreomycetidae</taxon>
        <taxon>Hypocreales</taxon>
        <taxon>Bionectriaceae</taxon>
        <taxon>Clonostachys</taxon>
    </lineage>
</organism>
<gene>
    <name evidence="2" type="ORF">CBYS24578_00013143</name>
</gene>
<reference evidence="2" key="1">
    <citation type="submission" date="2021-10" db="EMBL/GenBank/DDBJ databases">
        <authorList>
            <person name="Piombo E."/>
        </authorList>
    </citation>
    <scope>NUCLEOTIDE SEQUENCE</scope>
</reference>
<dbReference type="OrthoDB" id="5146929at2759"/>
<dbReference type="Proteomes" id="UP000754883">
    <property type="component" value="Unassembled WGS sequence"/>
</dbReference>
<evidence type="ECO:0000313" key="3">
    <source>
        <dbReference type="Proteomes" id="UP000754883"/>
    </source>
</evidence>
<sequence>MEHEAMHDQRRLRRLIDAKVSARRGSDVSKLLVVPSRKGSEGWGRTLQRLDARMKDEIRAARKLIDEAHANTLRENEKLWQATLLIFGESPYSIFSRTKGIFLLMRSKYMVGDTSPIFAYASVDRFLSIISHPFLSERSTSETLRLFLQFSVIAKIGARTGWSPPLVNGTSDCPILDSPLLNELRKEMSLVSKDDHTTESIYERLIRLTKSHAESVETLILAKVGHFARARAPGSTQAIQRRQTELYNQAGICAVSHHELVSISEAIDDVASAKQEMTTERALEAFKKANRCWLTVPSHNMFSVMKKSWEYETCLSYTSQQSQISAEETPQQRIDNNGTTSMPKSAYGDLSEVHEPDQSNMTIECQITREVVAVNTEDDVMNCCCAAIDNAPRKSLGELWMDENPFENPV</sequence>
<protein>
    <submittedName>
        <fullName evidence="2">Uncharacterized protein</fullName>
    </submittedName>
</protein>
<dbReference type="EMBL" id="CABFNO020001268">
    <property type="protein sequence ID" value="CAG9975681.1"/>
    <property type="molecule type" value="Genomic_DNA"/>
</dbReference>